<proteinExistence type="predicted"/>
<reference evidence="1" key="1">
    <citation type="submission" date="2018-06" db="EMBL/GenBank/DDBJ databases">
        <authorList>
            <person name="Zhirakovskaya E."/>
        </authorList>
    </citation>
    <scope>NUCLEOTIDE SEQUENCE</scope>
</reference>
<organism evidence="1">
    <name type="scientific">hydrothermal vent metagenome</name>
    <dbReference type="NCBI Taxonomy" id="652676"/>
    <lineage>
        <taxon>unclassified sequences</taxon>
        <taxon>metagenomes</taxon>
        <taxon>ecological metagenomes</taxon>
    </lineage>
</organism>
<gene>
    <name evidence="1" type="ORF">MNBD_GAMMA20-2385</name>
</gene>
<name>A0A3B1BI22_9ZZZZ</name>
<sequence>MTQLTMPAKLMASHRPVIALMHKKWLLAPYCRAMYFSPIFSPCAATGPGSNASKMPLAIIHNENAYNQDNEISRLDWQRLDTHGDIFRFFSR</sequence>
<dbReference type="EMBL" id="UOFU01000383">
    <property type="protein sequence ID" value="VAX04527.1"/>
    <property type="molecule type" value="Genomic_DNA"/>
</dbReference>
<protein>
    <submittedName>
        <fullName evidence="1">Uncharacterized protein</fullName>
    </submittedName>
</protein>
<evidence type="ECO:0000313" key="1">
    <source>
        <dbReference type="EMBL" id="VAX04527.1"/>
    </source>
</evidence>
<accession>A0A3B1BI22</accession>
<dbReference type="AlphaFoldDB" id="A0A3B1BI22"/>